<dbReference type="RefSeq" id="WP_201102879.1">
    <property type="nucleotide sequence ID" value="NZ_CP067977.1"/>
</dbReference>
<evidence type="ECO:0000259" key="1">
    <source>
        <dbReference type="Pfam" id="PF12883"/>
    </source>
</evidence>
<evidence type="ECO:0000313" key="2">
    <source>
        <dbReference type="EMBL" id="QQQ18509.1"/>
    </source>
</evidence>
<feature type="domain" description="DUF3828" evidence="1">
    <location>
        <begin position="72"/>
        <end position="153"/>
    </location>
</feature>
<dbReference type="EMBL" id="CP067977">
    <property type="protein sequence ID" value="QQQ18509.1"/>
    <property type="molecule type" value="Genomic_DNA"/>
</dbReference>
<proteinExistence type="predicted"/>
<reference evidence="2 3" key="1">
    <citation type="submission" date="2021-01" db="EMBL/GenBank/DDBJ databases">
        <title>Brevundimonas vitis sp. nov., an bacterium isolated from grape (Vitis vinifera).</title>
        <authorList>
            <person name="Jiang L."/>
            <person name="Lee J."/>
        </authorList>
    </citation>
    <scope>NUCLEOTIDE SEQUENCE [LARGE SCALE GENOMIC DNA]</scope>
    <source>
        <strain evidence="2 3">GRTSA-9</strain>
    </source>
</reference>
<accession>A0ABX7BQX3</accession>
<evidence type="ECO:0000313" key="3">
    <source>
        <dbReference type="Proteomes" id="UP000595448"/>
    </source>
</evidence>
<dbReference type="Pfam" id="PF12883">
    <property type="entry name" value="DUF3828"/>
    <property type="match status" value="1"/>
</dbReference>
<dbReference type="Proteomes" id="UP000595448">
    <property type="component" value="Chromosome"/>
</dbReference>
<name>A0ABX7BQX3_9CAUL</name>
<organism evidence="2 3">
    <name type="scientific">Brevundimonas vitisensis</name>
    <dbReference type="NCBI Taxonomy" id="2800818"/>
    <lineage>
        <taxon>Bacteria</taxon>
        <taxon>Pseudomonadati</taxon>
        <taxon>Pseudomonadota</taxon>
        <taxon>Alphaproteobacteria</taxon>
        <taxon>Caulobacterales</taxon>
        <taxon>Caulobacteraceae</taxon>
        <taxon>Brevundimonas</taxon>
    </lineage>
</organism>
<dbReference type="InterPro" id="IPR024289">
    <property type="entry name" value="DUF3828"/>
</dbReference>
<sequence>MSLTLSFALVLFSQDPVGCERLPHETYASQAQFEVSCFVRWIYSPGTLETLTPLGRDAPDLFSRSALDAMDNARSRSANGHHPAFEADPVCQCQDSAGLRLISLTVPEASAQRAVAHVVFDFGRGGGVTGPEDHINQTLILTKEDGEWRIDDLIARGSSFRAALAQD</sequence>
<keyword evidence="3" id="KW-1185">Reference proteome</keyword>
<gene>
    <name evidence="2" type="ORF">JIP62_14665</name>
</gene>
<protein>
    <submittedName>
        <fullName evidence="2">DUF3828 domain-containing protein</fullName>
    </submittedName>
</protein>